<evidence type="ECO:0000313" key="7">
    <source>
        <dbReference type="Proteomes" id="UP000572754"/>
    </source>
</evidence>
<comment type="caution">
    <text evidence="6">The sequence shown here is derived from an EMBL/GenBank/DDBJ whole genome shotgun (WGS) entry which is preliminary data.</text>
</comment>
<dbReference type="Pfam" id="PF00743">
    <property type="entry name" value="FMO-like"/>
    <property type="match status" value="1"/>
</dbReference>
<comment type="similarity">
    <text evidence="1">Belongs to the FAD-binding monooxygenase family.</text>
</comment>
<reference evidence="6 7" key="2">
    <citation type="submission" date="2020-05" db="EMBL/GenBank/DDBJ databases">
        <title>Identification and distribution of gene clusters putatively required for synthesis of sphingolipid metabolism inhibitors in phylogenetically diverse species of the filamentous fungus Fusarium.</title>
        <authorList>
            <person name="Kim H.-S."/>
            <person name="Busman M."/>
            <person name="Brown D.W."/>
            <person name="Divon H."/>
            <person name="Uhlig S."/>
            <person name="Proctor R.H."/>
        </authorList>
    </citation>
    <scope>NUCLEOTIDE SEQUENCE [LARGE SCALE GENOMIC DNA]</scope>
    <source>
        <strain evidence="6 7">NRRL 25331</strain>
    </source>
</reference>
<reference evidence="7" key="1">
    <citation type="journal article" date="2020" name="BMC Genomics">
        <title>Correction to: Identification and distribution of gene clusters required for synthesis of sphingolipid metabolism inhibitors in diverse species of the filamentous fungus Fusarium.</title>
        <authorList>
            <person name="Kim H.S."/>
            <person name="Lohmar J.M."/>
            <person name="Busman M."/>
            <person name="Brown D.W."/>
            <person name="Naumann T.A."/>
            <person name="Divon H.H."/>
            <person name="Lysoe E."/>
            <person name="Uhlig S."/>
            <person name="Proctor R.H."/>
        </authorList>
    </citation>
    <scope>NUCLEOTIDE SEQUENCE [LARGE SCALE GENOMIC DNA]</scope>
    <source>
        <strain evidence="7">NRRL 25331</strain>
    </source>
</reference>
<dbReference type="GO" id="GO:0050661">
    <property type="term" value="F:NADP binding"/>
    <property type="evidence" value="ECO:0007669"/>
    <property type="project" value="InterPro"/>
</dbReference>
<dbReference type="Gene3D" id="3.50.50.60">
    <property type="entry name" value="FAD/NAD(P)-binding domain"/>
    <property type="match status" value="2"/>
</dbReference>
<evidence type="ECO:0000256" key="1">
    <source>
        <dbReference type="ARBA" id="ARBA00010139"/>
    </source>
</evidence>
<proteinExistence type="inferred from homology"/>
<evidence type="ECO:0000256" key="2">
    <source>
        <dbReference type="ARBA" id="ARBA00022630"/>
    </source>
</evidence>
<evidence type="ECO:0000256" key="5">
    <source>
        <dbReference type="SAM" id="MobiDB-lite"/>
    </source>
</evidence>
<dbReference type="GO" id="GO:0050660">
    <property type="term" value="F:flavin adenine dinucleotide binding"/>
    <property type="evidence" value="ECO:0007669"/>
    <property type="project" value="InterPro"/>
</dbReference>
<keyword evidence="2" id="KW-0285">Flavoprotein</keyword>
<dbReference type="InterPro" id="IPR051209">
    <property type="entry name" value="FAD-bind_Monooxygenase_sf"/>
</dbReference>
<dbReference type="Proteomes" id="UP000572754">
    <property type="component" value="Unassembled WGS sequence"/>
</dbReference>
<dbReference type="EMBL" id="JAAQPE010000843">
    <property type="protein sequence ID" value="KAF5655271.1"/>
    <property type="molecule type" value="Genomic_DNA"/>
</dbReference>
<dbReference type="SUPFAM" id="SSF51905">
    <property type="entry name" value="FAD/NAD(P)-binding domain"/>
    <property type="match status" value="2"/>
</dbReference>
<feature type="compositionally biased region" description="Polar residues" evidence="5">
    <location>
        <begin position="244"/>
        <end position="261"/>
    </location>
</feature>
<evidence type="ECO:0000313" key="6">
    <source>
        <dbReference type="EMBL" id="KAF5655271.1"/>
    </source>
</evidence>
<name>A0A8H5SLP8_FUSCI</name>
<keyword evidence="3" id="KW-0274">FAD</keyword>
<dbReference type="GO" id="GO:0004499">
    <property type="term" value="F:N,N-dimethylaniline monooxygenase activity"/>
    <property type="evidence" value="ECO:0007669"/>
    <property type="project" value="InterPro"/>
</dbReference>
<evidence type="ECO:0000256" key="3">
    <source>
        <dbReference type="ARBA" id="ARBA00022827"/>
    </source>
</evidence>
<organism evidence="6 7">
    <name type="scientific">Fusarium circinatum</name>
    <name type="common">Pitch canker fungus</name>
    <name type="synonym">Gibberella circinata</name>
    <dbReference type="NCBI Taxonomy" id="48490"/>
    <lineage>
        <taxon>Eukaryota</taxon>
        <taxon>Fungi</taxon>
        <taxon>Dikarya</taxon>
        <taxon>Ascomycota</taxon>
        <taxon>Pezizomycotina</taxon>
        <taxon>Sordariomycetes</taxon>
        <taxon>Hypocreomycetidae</taxon>
        <taxon>Hypocreales</taxon>
        <taxon>Nectriaceae</taxon>
        <taxon>Fusarium</taxon>
        <taxon>Fusarium fujikuroi species complex</taxon>
    </lineage>
</organism>
<keyword evidence="6" id="KW-0503">Monooxygenase</keyword>
<dbReference type="InterPro" id="IPR036188">
    <property type="entry name" value="FAD/NAD-bd_sf"/>
</dbReference>
<dbReference type="PANTHER" id="PTHR42877">
    <property type="entry name" value="L-ORNITHINE N(5)-MONOOXYGENASE-RELATED"/>
    <property type="match status" value="1"/>
</dbReference>
<protein>
    <submittedName>
        <fullName evidence="6">Sterigmatocystin biosynthesis monooxygenase stcW</fullName>
    </submittedName>
</protein>
<dbReference type="PANTHER" id="PTHR42877:SF8">
    <property type="entry name" value="MONOOXYGENASE"/>
    <property type="match status" value="1"/>
</dbReference>
<accession>A0A8H5SLP8</accession>
<keyword evidence="4" id="KW-0560">Oxidoreductase</keyword>
<keyword evidence="7" id="KW-1185">Reference proteome</keyword>
<gene>
    <name evidence="6" type="ORF">FCIRC_13906</name>
</gene>
<feature type="region of interest" description="Disordered" evidence="5">
    <location>
        <begin position="244"/>
        <end position="266"/>
    </location>
</feature>
<evidence type="ECO:0000256" key="4">
    <source>
        <dbReference type="ARBA" id="ARBA00023002"/>
    </source>
</evidence>
<sequence>MSTQAHSKPRKFKIIHVGAGASGLLTAYKAERMLQNYKLVCYDKNPVIGGTWYENRYPGITRKPLSSNSFKANISGCACDVPAHIYTYSFEPNAEWSCYYANSAEIYEYFLRFAKKYDLDKYVQLRTTVISATWDGNEGKWAVKLSQDGKERMDYCDVLMNGSGVVKKAKWPDVPGLSSYKGIIAHSATWDPKISWEGKRVALIGTSSSSVQMLPQLAKGSKSLHVFARNSIWIVPSLGTDISKASQEGQNPTEQPSTQIYSEKDKDEFRADPEKHLQYRKGLEATLTRNFPFFLRDSPISQWAAAAIKQDMLKKLESADEELKQKLIPTWPPGCRRPGNEYLESLVKEHVKVVFEGVSRFTATGLVTSEGKEFDFDLIACATGFDISYTPHFKITGIDGVTMKDEWSENPKIYLGITGPKFPNYFVINGPTGNWGQGCVLPSQEVQIEYAMQCCIKMQNEGIKAMEVKQLPTTQWNEHLDDWHKKYSVWAGECRSWYKANRTDGRVYIWPGSMLHLLKTIKAPRFEDFSITYRSDNMWGFLGNGRTQIEELAEKGVDVDLAPFIRDQDVPWSIDDQHTLAVVAGGEHNL</sequence>
<dbReference type="InterPro" id="IPR020946">
    <property type="entry name" value="Flavin_mOase-like"/>
</dbReference>
<dbReference type="AlphaFoldDB" id="A0A8H5SLP8"/>